<evidence type="ECO:0000313" key="3">
    <source>
        <dbReference type="Proteomes" id="UP000011116"/>
    </source>
</evidence>
<dbReference type="Proteomes" id="UP000011116">
    <property type="component" value="Chromosome 6H"/>
</dbReference>
<reference evidence="2" key="2">
    <citation type="submission" date="2020-10" db="EMBL/GenBank/DDBJ databases">
        <authorList>
            <person name="Scholz U."/>
            <person name="Mascher M."/>
            <person name="Fiebig A."/>
        </authorList>
    </citation>
    <scope>NUCLEOTIDE SEQUENCE [LARGE SCALE GENOMIC DNA]</scope>
    <source>
        <strain evidence="2">cv. Morex</strain>
    </source>
</reference>
<dbReference type="SMR" id="A0A8I6YFG0"/>
<dbReference type="AlphaFoldDB" id="A0A8I6YFG0"/>
<keyword evidence="1" id="KW-0732">Signal</keyword>
<evidence type="ECO:0000256" key="1">
    <source>
        <dbReference type="SAM" id="SignalP"/>
    </source>
</evidence>
<dbReference type="Gramene" id="HORVU.MOREX.r3.6HG0539240.1">
    <property type="protein sequence ID" value="HORVU.MOREX.r3.6HG0539240.1"/>
    <property type="gene ID" value="HORVU.MOREX.r3.6HG0539240"/>
</dbReference>
<name>A0A8I6YFG0_HORVV</name>
<keyword evidence="3" id="KW-1185">Reference proteome</keyword>
<proteinExistence type="predicted"/>
<evidence type="ECO:0008006" key="4">
    <source>
        <dbReference type="Google" id="ProtNLM"/>
    </source>
</evidence>
<reference evidence="3" key="1">
    <citation type="journal article" date="2012" name="Nature">
        <title>A physical, genetic and functional sequence assembly of the barley genome.</title>
        <authorList>
            <consortium name="The International Barley Genome Sequencing Consortium"/>
            <person name="Mayer K.F."/>
            <person name="Waugh R."/>
            <person name="Brown J.W."/>
            <person name="Schulman A."/>
            <person name="Langridge P."/>
            <person name="Platzer M."/>
            <person name="Fincher G.B."/>
            <person name="Muehlbauer G.J."/>
            <person name="Sato K."/>
            <person name="Close T.J."/>
            <person name="Wise R.P."/>
            <person name="Stein N."/>
        </authorList>
    </citation>
    <scope>NUCLEOTIDE SEQUENCE [LARGE SCALE GENOMIC DNA]</scope>
    <source>
        <strain evidence="3">cv. Morex</strain>
    </source>
</reference>
<reference evidence="2" key="3">
    <citation type="submission" date="2022-01" db="UniProtKB">
        <authorList>
            <consortium name="EnsemblPlants"/>
        </authorList>
    </citation>
    <scope>IDENTIFICATION</scope>
    <source>
        <strain evidence="2">subsp. vulgare</strain>
    </source>
</reference>
<evidence type="ECO:0000313" key="2">
    <source>
        <dbReference type="EnsemblPlants" id="HORVU.MOREX.r3.6HG0539240.1"/>
    </source>
</evidence>
<feature type="chain" id="PRO_5035186878" description="Acidic protein" evidence="1">
    <location>
        <begin position="30"/>
        <end position="99"/>
    </location>
</feature>
<dbReference type="EnsemblPlants" id="HORVU.MOREX.r3.6HG0539240.1">
    <property type="protein sequence ID" value="HORVU.MOREX.r3.6HG0539240.1"/>
    <property type="gene ID" value="HORVU.MOREX.r3.6HG0539240"/>
</dbReference>
<sequence length="99" mass="10853">MAKYTTPIHSRVLLQALLLLICLATTTQCRITTDGINNDKINLPHGLCAYKKFIDAYCCLARNLCYATVDQCEKECPKSGSMVAMATPSLRTLSPLPST</sequence>
<feature type="signal peptide" evidence="1">
    <location>
        <begin position="1"/>
        <end position="29"/>
    </location>
</feature>
<accession>A0A8I6YFG0</accession>
<organism evidence="2 3">
    <name type="scientific">Hordeum vulgare subsp. vulgare</name>
    <name type="common">Domesticated barley</name>
    <dbReference type="NCBI Taxonomy" id="112509"/>
    <lineage>
        <taxon>Eukaryota</taxon>
        <taxon>Viridiplantae</taxon>
        <taxon>Streptophyta</taxon>
        <taxon>Embryophyta</taxon>
        <taxon>Tracheophyta</taxon>
        <taxon>Spermatophyta</taxon>
        <taxon>Magnoliopsida</taxon>
        <taxon>Liliopsida</taxon>
        <taxon>Poales</taxon>
        <taxon>Poaceae</taxon>
        <taxon>BOP clade</taxon>
        <taxon>Pooideae</taxon>
        <taxon>Triticodae</taxon>
        <taxon>Triticeae</taxon>
        <taxon>Hordeinae</taxon>
        <taxon>Hordeum</taxon>
    </lineage>
</organism>
<protein>
    <recommendedName>
        <fullName evidence="4">Acidic protein</fullName>
    </recommendedName>
</protein>
<dbReference type="Gramene" id="HORVU.MOREX.r2.6HG0448510.1">
    <property type="protein sequence ID" value="HORVU.MOREX.r2.6HG0448510.1"/>
    <property type="gene ID" value="HORVU.MOREX.r2.6HG0448510"/>
</dbReference>